<evidence type="ECO:0000256" key="5">
    <source>
        <dbReference type="SAM" id="MobiDB-lite"/>
    </source>
</evidence>
<evidence type="ECO:0000256" key="4">
    <source>
        <dbReference type="ARBA" id="ARBA00023136"/>
    </source>
</evidence>
<feature type="region of interest" description="Disordered" evidence="5">
    <location>
        <begin position="456"/>
        <end position="479"/>
    </location>
</feature>
<dbReference type="InterPro" id="IPR027359">
    <property type="entry name" value="Volt_channel_dom_sf"/>
</dbReference>
<evidence type="ECO:0000313" key="7">
    <source>
        <dbReference type="Ensembl" id="ENSSORP00005055590.1"/>
    </source>
</evidence>
<reference evidence="7" key="1">
    <citation type="submission" date="2019-06" db="EMBL/GenBank/DDBJ databases">
        <authorList>
            <consortium name="Wellcome Sanger Institute Data Sharing"/>
        </authorList>
    </citation>
    <scope>NUCLEOTIDE SEQUENCE [LARGE SCALE GENOMIC DNA]</scope>
</reference>
<organism evidence="7 8">
    <name type="scientific">Sphaeramia orbicularis</name>
    <name type="common">orbiculate cardinalfish</name>
    <dbReference type="NCBI Taxonomy" id="375764"/>
    <lineage>
        <taxon>Eukaryota</taxon>
        <taxon>Metazoa</taxon>
        <taxon>Chordata</taxon>
        <taxon>Craniata</taxon>
        <taxon>Vertebrata</taxon>
        <taxon>Euteleostomi</taxon>
        <taxon>Actinopterygii</taxon>
        <taxon>Neopterygii</taxon>
        <taxon>Teleostei</taxon>
        <taxon>Neoteleostei</taxon>
        <taxon>Acanthomorphata</taxon>
        <taxon>Gobiaria</taxon>
        <taxon>Kurtiformes</taxon>
        <taxon>Apogonoidei</taxon>
        <taxon>Apogonidae</taxon>
        <taxon>Apogoninae</taxon>
        <taxon>Sphaeramia</taxon>
    </lineage>
</organism>
<dbReference type="GO" id="GO:0005886">
    <property type="term" value="C:plasma membrane"/>
    <property type="evidence" value="ECO:0007669"/>
    <property type="project" value="InterPro"/>
</dbReference>
<name>A0A673CMY9_9TELE</name>
<dbReference type="AlphaFoldDB" id="A0A673CMY9"/>
<evidence type="ECO:0000256" key="6">
    <source>
        <dbReference type="SAM" id="Phobius"/>
    </source>
</evidence>
<feature type="transmembrane region" description="Helical" evidence="6">
    <location>
        <begin position="127"/>
        <end position="150"/>
    </location>
</feature>
<dbReference type="Ensembl" id="ENSSORT00005056875.1">
    <property type="protein sequence ID" value="ENSSORP00005055590.1"/>
    <property type="gene ID" value="ENSSORG00005024805.1"/>
</dbReference>
<dbReference type="InterPro" id="IPR042857">
    <property type="entry name" value="TMEM266"/>
</dbReference>
<evidence type="ECO:0000313" key="8">
    <source>
        <dbReference type="Proteomes" id="UP000472271"/>
    </source>
</evidence>
<keyword evidence="4 6" id="KW-0472">Membrane</keyword>
<proteinExistence type="predicted"/>
<dbReference type="GO" id="GO:0022832">
    <property type="term" value="F:voltage-gated channel activity"/>
    <property type="evidence" value="ECO:0007669"/>
    <property type="project" value="InterPro"/>
</dbReference>
<evidence type="ECO:0000256" key="2">
    <source>
        <dbReference type="ARBA" id="ARBA00022692"/>
    </source>
</evidence>
<dbReference type="Proteomes" id="UP000472271">
    <property type="component" value="Chromosome 6"/>
</dbReference>
<dbReference type="GO" id="GO:0030425">
    <property type="term" value="C:dendrite"/>
    <property type="evidence" value="ECO:0007669"/>
    <property type="project" value="TreeGrafter"/>
</dbReference>
<keyword evidence="8" id="KW-1185">Reference proteome</keyword>
<protein>
    <submittedName>
        <fullName evidence="7">Transmembrane protein 266</fullName>
    </submittedName>
</protein>
<keyword evidence="3 6" id="KW-1133">Transmembrane helix</keyword>
<feature type="transmembrane region" description="Helical" evidence="6">
    <location>
        <begin position="162"/>
        <end position="181"/>
    </location>
</feature>
<feature type="region of interest" description="Disordered" evidence="5">
    <location>
        <begin position="360"/>
        <end position="435"/>
    </location>
</feature>
<accession>A0A673CMY9</accession>
<evidence type="ECO:0000256" key="3">
    <source>
        <dbReference type="ARBA" id="ARBA00022989"/>
    </source>
</evidence>
<sequence length="531" mass="58323">ASQAPPQAGASELEVISQQVEEENQCVAPVQLVSFAYRDLPLAALDISLAGSQLISNPDEEDNRDGSNWLKPCCGRRAALWQVCLLSAGFNCFLVACVILVVVLLTLELLIDTKLLQFNNAFQFASIIHWISLAILSVFFTETVFRIVVLGIWDYIENKVEVFDGAVIVLSLAPMVASTVANGPSSPWDAIGLIITLRIWRVKRIIDAYVLQVKVEMELEIHQYEKAKAVREEQLDRLTQICQEQAFEIRQLRAHLAQQDLDLVAEREAAMQIHHMWGKQNSSFQEVDGLAPGAAEHHGPAKDDMNNYISQYYSEPSSDTGIPDPAARVITTAAIDVHLPNNPSQLPSSLVSADAVTSGRLQRTGSSVSEASTTTVSRTSFSARQHSISSHTLGSTTDCSSTVREASTSTDYSDQRCYPPPYSSPLALGTQPRGSPSAVVQELLSSLSEDSCLTQKGLDPVNLKPPSPAGSTKTSPELEHRVNIYNKRNQESRTGLHAKPLIHLQGNEAFLEEKYRMMEPVEAPVNRFSET</sequence>
<gene>
    <name evidence="7" type="primary">tmem266</name>
</gene>
<dbReference type="PANTHER" id="PTHR46842">
    <property type="entry name" value="TRANSMEMBRANE PROTEIN 266"/>
    <property type="match status" value="1"/>
</dbReference>
<evidence type="ECO:0000256" key="1">
    <source>
        <dbReference type="ARBA" id="ARBA00004141"/>
    </source>
</evidence>
<dbReference type="PANTHER" id="PTHR46842:SF1">
    <property type="entry name" value="TRANSMEMBRANE PROTEIN 266"/>
    <property type="match status" value="1"/>
</dbReference>
<feature type="transmembrane region" description="Helical" evidence="6">
    <location>
        <begin position="79"/>
        <end position="107"/>
    </location>
</feature>
<reference evidence="7" key="2">
    <citation type="submission" date="2025-08" db="UniProtKB">
        <authorList>
            <consortium name="Ensembl"/>
        </authorList>
    </citation>
    <scope>IDENTIFICATION</scope>
</reference>
<feature type="compositionally biased region" description="Low complexity" evidence="5">
    <location>
        <begin position="364"/>
        <end position="380"/>
    </location>
</feature>
<keyword evidence="2 6" id="KW-0812">Transmembrane</keyword>
<reference evidence="7" key="3">
    <citation type="submission" date="2025-09" db="UniProtKB">
        <authorList>
            <consortium name="Ensembl"/>
        </authorList>
    </citation>
    <scope>IDENTIFICATION</scope>
</reference>
<feature type="compositionally biased region" description="Polar residues" evidence="5">
    <location>
        <begin position="381"/>
        <end position="412"/>
    </location>
</feature>
<dbReference type="Gene3D" id="1.20.120.350">
    <property type="entry name" value="Voltage-gated potassium channels. Chain C"/>
    <property type="match status" value="1"/>
</dbReference>
<comment type="subcellular location">
    <subcellularLocation>
        <location evidence="1">Membrane</location>
        <topology evidence="1">Multi-pass membrane protein</topology>
    </subcellularLocation>
</comment>
<dbReference type="SUPFAM" id="SSF81324">
    <property type="entry name" value="Voltage-gated potassium channels"/>
    <property type="match status" value="1"/>
</dbReference>